<evidence type="ECO:0000313" key="1">
    <source>
        <dbReference type="EMBL" id="KKK65678.1"/>
    </source>
</evidence>
<dbReference type="AlphaFoldDB" id="A0A0F8XA42"/>
<comment type="caution">
    <text evidence="1">The sequence shown here is derived from an EMBL/GenBank/DDBJ whole genome shotgun (WGS) entry which is preliminary data.</text>
</comment>
<dbReference type="EMBL" id="LAZR01060433">
    <property type="protein sequence ID" value="KKK65678.1"/>
    <property type="molecule type" value="Genomic_DNA"/>
</dbReference>
<sequence>MSDRICYNDDPVLEVGRWRILCPNMYGKKYKGLTNPLLIHKCPKEFTKIINPITTSDKEIEYWSVPDRSDGNPKCKLCHDPVPEEIQGLLAMYYMDKPENDDQLPPAGNWCGPGNGI</sequence>
<accession>A0A0F8XA42</accession>
<organism evidence="1">
    <name type="scientific">marine sediment metagenome</name>
    <dbReference type="NCBI Taxonomy" id="412755"/>
    <lineage>
        <taxon>unclassified sequences</taxon>
        <taxon>metagenomes</taxon>
        <taxon>ecological metagenomes</taxon>
    </lineage>
</organism>
<reference evidence="1" key="1">
    <citation type="journal article" date="2015" name="Nature">
        <title>Complex archaea that bridge the gap between prokaryotes and eukaryotes.</title>
        <authorList>
            <person name="Spang A."/>
            <person name="Saw J.H."/>
            <person name="Jorgensen S.L."/>
            <person name="Zaremba-Niedzwiedzka K."/>
            <person name="Martijn J."/>
            <person name="Lind A.E."/>
            <person name="van Eijk R."/>
            <person name="Schleper C."/>
            <person name="Guy L."/>
            <person name="Ettema T.J."/>
        </authorList>
    </citation>
    <scope>NUCLEOTIDE SEQUENCE</scope>
</reference>
<protein>
    <submittedName>
        <fullName evidence="1">Uncharacterized protein</fullName>
    </submittedName>
</protein>
<name>A0A0F8XA42_9ZZZZ</name>
<proteinExistence type="predicted"/>
<gene>
    <name evidence="1" type="ORF">LCGC14_2971720</name>
</gene>